<evidence type="ECO:0000313" key="3">
    <source>
        <dbReference type="EMBL" id="OZG51345.1"/>
    </source>
</evidence>
<proteinExistence type="predicted"/>
<keyword evidence="4" id="KW-1185">Reference proteome</keyword>
<protein>
    <recommendedName>
        <fullName evidence="5">DUF3311 domain-containing protein</fullName>
    </recommendedName>
</protein>
<reference evidence="3 4" key="1">
    <citation type="journal article" date="2017" name="BMC Genomics">
        <title>Comparative genomic and phylogenomic analyses of the Bifidobacteriaceae family.</title>
        <authorList>
            <person name="Lugli G.A."/>
            <person name="Milani C."/>
            <person name="Turroni F."/>
            <person name="Duranti S."/>
            <person name="Mancabelli L."/>
            <person name="Mangifesta M."/>
            <person name="Ferrario C."/>
            <person name="Modesto M."/>
            <person name="Mattarelli P."/>
            <person name="Jiri K."/>
            <person name="van Sinderen D."/>
            <person name="Ventura M."/>
        </authorList>
    </citation>
    <scope>NUCLEOTIDE SEQUENCE [LARGE SCALE GENOMIC DNA]</scope>
    <source>
        <strain evidence="3 4">DSM 24744</strain>
    </source>
</reference>
<keyword evidence="2" id="KW-0812">Transmembrane</keyword>
<comment type="caution">
    <text evidence="3">The sequence shown here is derived from an EMBL/GenBank/DDBJ whole genome shotgun (WGS) entry which is preliminary data.</text>
</comment>
<keyword evidence="2" id="KW-1133">Transmembrane helix</keyword>
<dbReference type="EMBL" id="MWWQ01000008">
    <property type="protein sequence ID" value="OZG51345.1"/>
    <property type="molecule type" value="Genomic_DNA"/>
</dbReference>
<organism evidence="3 4">
    <name type="scientific">Pseudoscardovia suis</name>
    <dbReference type="NCBI Taxonomy" id="987063"/>
    <lineage>
        <taxon>Bacteria</taxon>
        <taxon>Bacillati</taxon>
        <taxon>Actinomycetota</taxon>
        <taxon>Actinomycetes</taxon>
        <taxon>Bifidobacteriales</taxon>
        <taxon>Bifidobacteriaceae</taxon>
        <taxon>Pseudoscardovia</taxon>
    </lineage>
</organism>
<evidence type="ECO:0000313" key="4">
    <source>
        <dbReference type="Proteomes" id="UP000216454"/>
    </source>
</evidence>
<dbReference type="Proteomes" id="UP000216454">
    <property type="component" value="Unassembled WGS sequence"/>
</dbReference>
<dbReference type="OrthoDB" id="7014098at2"/>
<sequence>MKEFIRSWTAKTKIMVFAVLYTIVLAFAVLPPLYLWGSGRTALFLGAPMSVWYWFFDFFALLAIMGLLYWVEDVRGEVDPEEDAPADNATLPPTSGTITAAAGATSGNIN</sequence>
<feature type="compositionally biased region" description="Low complexity" evidence="1">
    <location>
        <begin position="94"/>
        <end position="110"/>
    </location>
</feature>
<gene>
    <name evidence="3" type="ORF">PSSU_0968</name>
</gene>
<feature type="transmembrane region" description="Helical" evidence="2">
    <location>
        <begin position="12"/>
        <end position="31"/>
    </location>
</feature>
<evidence type="ECO:0008006" key="5">
    <source>
        <dbReference type="Google" id="ProtNLM"/>
    </source>
</evidence>
<evidence type="ECO:0000256" key="1">
    <source>
        <dbReference type="SAM" id="MobiDB-lite"/>
    </source>
</evidence>
<accession>A0A261EWW7</accession>
<name>A0A261EWW7_9BIFI</name>
<keyword evidence="2" id="KW-0472">Membrane</keyword>
<evidence type="ECO:0000256" key="2">
    <source>
        <dbReference type="SAM" id="Phobius"/>
    </source>
</evidence>
<dbReference type="AlphaFoldDB" id="A0A261EWW7"/>
<feature type="region of interest" description="Disordered" evidence="1">
    <location>
        <begin position="79"/>
        <end position="110"/>
    </location>
</feature>
<dbReference type="RefSeq" id="WP_094691321.1">
    <property type="nucleotide sequence ID" value="NZ_MWWQ01000008.1"/>
</dbReference>
<feature type="transmembrane region" description="Helical" evidence="2">
    <location>
        <begin position="51"/>
        <end position="71"/>
    </location>
</feature>